<evidence type="ECO:0000313" key="5">
    <source>
        <dbReference type="EMBL" id="CAD9474774.1"/>
    </source>
</evidence>
<proteinExistence type="predicted"/>
<dbReference type="InterPro" id="IPR050523">
    <property type="entry name" value="AKR_Detox_Biosynth"/>
</dbReference>
<dbReference type="SUPFAM" id="SSF51430">
    <property type="entry name" value="NAD(P)-linked oxidoreductase"/>
    <property type="match status" value="1"/>
</dbReference>
<dbReference type="GO" id="GO:0030976">
    <property type="term" value="F:thiamine pyrophosphate binding"/>
    <property type="evidence" value="ECO:0007669"/>
    <property type="project" value="InterPro"/>
</dbReference>
<dbReference type="Pfam" id="PF02668">
    <property type="entry name" value="TauD"/>
    <property type="match status" value="1"/>
</dbReference>
<evidence type="ECO:0000259" key="4">
    <source>
        <dbReference type="Pfam" id="PF02775"/>
    </source>
</evidence>
<dbReference type="Pfam" id="PF02775">
    <property type="entry name" value="TPP_enzyme_C"/>
    <property type="match status" value="1"/>
</dbReference>
<dbReference type="Pfam" id="PF00248">
    <property type="entry name" value="Aldo_ket_red"/>
    <property type="match status" value="1"/>
</dbReference>
<dbReference type="InterPro" id="IPR042098">
    <property type="entry name" value="TauD-like_sf"/>
</dbReference>
<evidence type="ECO:0000259" key="3">
    <source>
        <dbReference type="Pfam" id="PF02668"/>
    </source>
</evidence>
<feature type="domain" description="Thiamine pyrophosphate enzyme TPP-binding" evidence="4">
    <location>
        <begin position="1"/>
        <end position="86"/>
    </location>
</feature>
<gene>
    <name evidence="5" type="ORF">DSPE1174_LOCUS28271</name>
</gene>
<dbReference type="CDD" id="cd00568">
    <property type="entry name" value="TPP_enzymes"/>
    <property type="match status" value="1"/>
</dbReference>
<dbReference type="SUPFAM" id="SSF52518">
    <property type="entry name" value="Thiamin diphosphate-binding fold (THDP-binding)"/>
    <property type="match status" value="1"/>
</dbReference>
<dbReference type="Gene3D" id="3.60.130.10">
    <property type="entry name" value="Clavaminate synthase-like"/>
    <property type="match status" value="1"/>
</dbReference>
<evidence type="ECO:0008006" key="6">
    <source>
        <dbReference type="Google" id="ProtNLM"/>
    </source>
</evidence>
<dbReference type="SUPFAM" id="SSF51197">
    <property type="entry name" value="Clavaminate synthase-like"/>
    <property type="match status" value="1"/>
</dbReference>
<dbReference type="InterPro" id="IPR023210">
    <property type="entry name" value="NADP_OxRdtase_dom"/>
</dbReference>
<organism evidence="5">
    <name type="scientific">Octactis speculum</name>
    <dbReference type="NCBI Taxonomy" id="3111310"/>
    <lineage>
        <taxon>Eukaryota</taxon>
        <taxon>Sar</taxon>
        <taxon>Stramenopiles</taxon>
        <taxon>Ochrophyta</taxon>
        <taxon>Dictyochophyceae</taxon>
        <taxon>Dictyochales</taxon>
        <taxon>Dictyochaceae</taxon>
        <taxon>Octactis</taxon>
    </lineage>
</organism>
<evidence type="ECO:0000256" key="1">
    <source>
        <dbReference type="ARBA" id="ARBA00023002"/>
    </source>
</evidence>
<name>A0A7S2GXY1_9STRA</name>
<dbReference type="Gene3D" id="3.40.50.970">
    <property type="match status" value="1"/>
</dbReference>
<dbReference type="GO" id="GO:0016491">
    <property type="term" value="F:oxidoreductase activity"/>
    <property type="evidence" value="ECO:0007669"/>
    <property type="project" value="UniProtKB-KW"/>
</dbReference>
<dbReference type="InterPro" id="IPR029061">
    <property type="entry name" value="THDP-binding"/>
</dbReference>
<keyword evidence="1" id="KW-0560">Oxidoreductase</keyword>
<dbReference type="CDD" id="cd19075">
    <property type="entry name" value="AKR_AKR7A1-5"/>
    <property type="match status" value="1"/>
</dbReference>
<reference evidence="5" key="1">
    <citation type="submission" date="2021-01" db="EMBL/GenBank/DDBJ databases">
        <authorList>
            <person name="Corre E."/>
            <person name="Pelletier E."/>
            <person name="Niang G."/>
            <person name="Scheremetjew M."/>
            <person name="Finn R."/>
            <person name="Kale V."/>
            <person name="Holt S."/>
            <person name="Cochrane G."/>
            <person name="Meng A."/>
            <person name="Brown T."/>
            <person name="Cohen L."/>
        </authorList>
    </citation>
    <scope>NUCLEOTIDE SEQUENCE</scope>
    <source>
        <strain evidence="5">CCMP1381</strain>
    </source>
</reference>
<evidence type="ECO:0000259" key="2">
    <source>
        <dbReference type="Pfam" id="PF00248"/>
    </source>
</evidence>
<feature type="domain" description="NADP-dependent oxidoreductase" evidence="2">
    <location>
        <begin position="103"/>
        <end position="397"/>
    </location>
</feature>
<dbReference type="InterPro" id="IPR036812">
    <property type="entry name" value="NAD(P)_OxRdtase_dom_sf"/>
</dbReference>
<accession>A0A7S2GXY1</accession>
<protein>
    <recommendedName>
        <fullName evidence="6">TauD/TfdA-like domain-containing protein</fullName>
    </recommendedName>
</protein>
<dbReference type="Gene3D" id="3.20.20.100">
    <property type="entry name" value="NADP-dependent oxidoreductase domain"/>
    <property type="match status" value="1"/>
</dbReference>
<dbReference type="EMBL" id="HBGS01054682">
    <property type="protein sequence ID" value="CAD9474774.1"/>
    <property type="molecule type" value="Transcribed_RNA"/>
</dbReference>
<dbReference type="InterPro" id="IPR003819">
    <property type="entry name" value="TauD/TfdA-like"/>
</dbReference>
<dbReference type="AlphaFoldDB" id="A0A7S2GXY1"/>
<dbReference type="PANTHER" id="PTHR43364:SF4">
    <property type="entry name" value="NAD(P)-LINKED OXIDOREDUCTASE SUPERFAMILY PROTEIN"/>
    <property type="match status" value="1"/>
</dbReference>
<sequence>MELATAVDQGLPILIVLWNDESFGEIRRDLPEFGTSVPRPDFGHLCAAYGIPHVLAEDSLGVRDTLESNSDVLRVLRGEGGPVMLEIQRPWDGPVKTKTSPNLVLGTMTFGWDQASSLVDDAVASKMIQTFVDAGGVEVDTARMYSNGKTEKMIGRVVMGIPTDARAVIRVSTKANPAGEAGDTSMGGLGVANLQGQFTRSLEALGTSSCDIFYLHWPDNETHLEETLREVQRSYEQNMFVRFGLSNYTPEEVAEIHCHMRERGWVLPTVYQGMYNAVTRNVEKDLLPLLRELDMGFYAFNPLAGGMLTGKHAFDMGANTADGRFKGNDWYQDRFWKEGYFRALQNVQEGCEAQGIPMKNAALRWLSYHSALDGRQGDAVIIGCSSLDQLTENLEAFCEKENGKGRLPVSLVDLWNDAWASVEGISPHFAPYGTSKPPLCNYSHAQQSSSVGLPYARTYSSVASSFKRKPPSRYAGRCFSSLSSPVSHSGNAKITNAAVTEDGKQVEVRFHDGSVYRFHASWLLDSSPSQFNESYVRRSARGVAEVAEGGVRALVTCISGEDSGDTVRVELTRERDNGTTGAESHEFSGVWLHAFAPYVGQFVRHSSQQGGAIGGGDKKRNKDQDHLLSDLTISYNEPWGADKTIRSFSADDLYGIHSTQAQFLETMAIEGVARIDGLKAPLSYDTNAVGDHLEDLVNRAVGKMYQHPRRKSRYGVMREKMATAAAPHLSDYNFDNALSMHTDHAFIDGVQGYFQFMLQAQGSVRSKVCNGLAVAAYIRDTDPRSFELLSSTNVTHSLRTLHYDVNGDYCHISGFHDGVFEDTHTHPIIQMDDEGHVVKVSHAEIKRGICAIPFEDYEDFMVAYSKWMDLIEDDRFVCHFDWPENSVIVTNNWYVLHGRATKPVDKERIMVWGYIQKHIADLRYRLLKQRELETKTGLSSDWTTRIPNHVLKSMISIDPSARDYLNQPRN</sequence>
<dbReference type="PANTHER" id="PTHR43364">
    <property type="entry name" value="NADH-SPECIFIC METHYLGLYOXAL REDUCTASE-RELATED"/>
    <property type="match status" value="1"/>
</dbReference>
<feature type="domain" description="TauD/TfdA-like" evidence="3">
    <location>
        <begin position="639"/>
        <end position="910"/>
    </location>
</feature>
<dbReference type="InterPro" id="IPR011766">
    <property type="entry name" value="TPP_enzyme_TPP-bd"/>
</dbReference>